<accession>A0A4Q9PTW8</accession>
<keyword evidence="3" id="KW-1185">Reference proteome</keyword>
<protein>
    <submittedName>
        <fullName evidence="2">Uncharacterized protein</fullName>
    </submittedName>
</protein>
<dbReference type="Proteomes" id="UP000292082">
    <property type="component" value="Unassembled WGS sequence"/>
</dbReference>
<feature type="region of interest" description="Disordered" evidence="1">
    <location>
        <begin position="86"/>
        <end position="113"/>
    </location>
</feature>
<evidence type="ECO:0000256" key="1">
    <source>
        <dbReference type="SAM" id="MobiDB-lite"/>
    </source>
</evidence>
<proteinExistence type="predicted"/>
<reference evidence="2 3" key="1">
    <citation type="submission" date="2019-01" db="EMBL/GenBank/DDBJ databases">
        <title>Draft genome sequences of three monokaryotic isolates of the white-rot basidiomycete fungus Dichomitus squalens.</title>
        <authorList>
            <consortium name="DOE Joint Genome Institute"/>
            <person name="Lopez S.C."/>
            <person name="Andreopoulos B."/>
            <person name="Pangilinan J."/>
            <person name="Lipzen A."/>
            <person name="Riley R."/>
            <person name="Ahrendt S."/>
            <person name="Ng V."/>
            <person name="Barry K."/>
            <person name="Daum C."/>
            <person name="Grigoriev I.V."/>
            <person name="Hilden K.S."/>
            <person name="Makela M.R."/>
            <person name="de Vries R.P."/>
        </authorList>
    </citation>
    <scope>NUCLEOTIDE SEQUENCE [LARGE SCALE GENOMIC DNA]</scope>
    <source>
        <strain evidence="2 3">CBS 464.89</strain>
    </source>
</reference>
<dbReference type="EMBL" id="ML145132">
    <property type="protein sequence ID" value="TBU57865.1"/>
    <property type="molecule type" value="Genomic_DNA"/>
</dbReference>
<gene>
    <name evidence="2" type="ORF">BD310DRAFT_880160</name>
</gene>
<evidence type="ECO:0000313" key="2">
    <source>
        <dbReference type="EMBL" id="TBU57865.1"/>
    </source>
</evidence>
<sequence length="256" mass="29817">MSLLYEEYFVDGKLIMPAPPPAYIAPEENEGLSADLVDFEHFLLDEFGERALYEHLLDIADELRLEEEERKKREIEAAELASVISDTSSSSECGPKRSPRSSRSKAKPYTRPASEEAEHEDFVEFFTINKKYYYKKPLGENEYYVHCVDWHNNPPTWDNEPIPPMPIHELVPYLQEKYGIAQSSRCKLSGCTESSHGKGWLKNHLLSYSHFKLRRKCHICGVTARPDMWTIRHRNCQPRRRRHGEAPDLPIPTYTY</sequence>
<evidence type="ECO:0000313" key="3">
    <source>
        <dbReference type="Proteomes" id="UP000292082"/>
    </source>
</evidence>
<name>A0A4Q9PTW8_9APHY</name>
<feature type="compositionally biased region" description="Basic residues" evidence="1">
    <location>
        <begin position="97"/>
        <end position="108"/>
    </location>
</feature>
<dbReference type="AlphaFoldDB" id="A0A4Q9PTW8"/>
<organism evidence="2 3">
    <name type="scientific">Dichomitus squalens</name>
    <dbReference type="NCBI Taxonomy" id="114155"/>
    <lineage>
        <taxon>Eukaryota</taxon>
        <taxon>Fungi</taxon>
        <taxon>Dikarya</taxon>
        <taxon>Basidiomycota</taxon>
        <taxon>Agaricomycotina</taxon>
        <taxon>Agaricomycetes</taxon>
        <taxon>Polyporales</taxon>
        <taxon>Polyporaceae</taxon>
        <taxon>Dichomitus</taxon>
    </lineage>
</organism>